<evidence type="ECO:0000256" key="1">
    <source>
        <dbReference type="SAM" id="Coils"/>
    </source>
</evidence>
<feature type="coiled-coil region" evidence="1">
    <location>
        <begin position="39"/>
        <end position="115"/>
    </location>
</feature>
<evidence type="ECO:0000313" key="3">
    <source>
        <dbReference type="EMBL" id="KAK3277333.1"/>
    </source>
</evidence>
<dbReference type="Proteomes" id="UP001190700">
    <property type="component" value="Unassembled WGS sequence"/>
</dbReference>
<reference evidence="3 4" key="1">
    <citation type="journal article" date="2015" name="Genome Biol. Evol.">
        <title>Comparative Genomics of a Bacterivorous Green Alga Reveals Evolutionary Causalities and Consequences of Phago-Mixotrophic Mode of Nutrition.</title>
        <authorList>
            <person name="Burns J.A."/>
            <person name="Paasch A."/>
            <person name="Narechania A."/>
            <person name="Kim E."/>
        </authorList>
    </citation>
    <scope>NUCLEOTIDE SEQUENCE [LARGE SCALE GENOMIC DNA]</scope>
    <source>
        <strain evidence="3 4">PLY_AMNH</strain>
    </source>
</reference>
<evidence type="ECO:0000256" key="2">
    <source>
        <dbReference type="SAM" id="MobiDB-lite"/>
    </source>
</evidence>
<keyword evidence="4" id="KW-1185">Reference proteome</keyword>
<feature type="coiled-coil region" evidence="1">
    <location>
        <begin position="218"/>
        <end position="252"/>
    </location>
</feature>
<dbReference type="AlphaFoldDB" id="A0AAE0GFY6"/>
<evidence type="ECO:0000313" key="4">
    <source>
        <dbReference type="Proteomes" id="UP001190700"/>
    </source>
</evidence>
<sequence>MPKGKRKGKEKVPSNLTTADADSLNAVAASAIVTEAAANSELLAQMKVLKTDYDELEQELLLEQQTAAANKLILQQTRNELQKSNQEVNKYETELQESQELNAVLTSEVAEAEKKIASVSGNLTGANAANTPSLAIAGSSTSSTGIAALAPSAPATVSQADYDALEKLYNEAELTNTLYKAEYETSKQEKTECFAKNAEFEIEVQTCASNLQLSKATNALLDKRLESTVDARDRLQREYNLQTRKVQTLSNELSTLTHSHHPALYRKMHLGALAAPASVHLCFAPRIAAVDEGGKGVATYVDCSDARSGREFVCDTQSDLRECVQAYAAQIYKQDSANRPTIDRLADSRHVVLVARAPRYAVLLAPSCTAKQTDVLERLAPEDRNINDAADDGRYAPWSRACSEMWTKRYQVFERKHLPSDLRTALAVLFS</sequence>
<proteinExistence type="predicted"/>
<protein>
    <submittedName>
        <fullName evidence="3">Uncharacterized protein</fullName>
    </submittedName>
</protein>
<accession>A0AAE0GFY6</accession>
<gene>
    <name evidence="3" type="ORF">CYMTET_14656</name>
</gene>
<feature type="region of interest" description="Disordered" evidence="2">
    <location>
        <begin position="1"/>
        <end position="20"/>
    </location>
</feature>
<organism evidence="3 4">
    <name type="scientific">Cymbomonas tetramitiformis</name>
    <dbReference type="NCBI Taxonomy" id="36881"/>
    <lineage>
        <taxon>Eukaryota</taxon>
        <taxon>Viridiplantae</taxon>
        <taxon>Chlorophyta</taxon>
        <taxon>Pyramimonadophyceae</taxon>
        <taxon>Pyramimonadales</taxon>
        <taxon>Pyramimonadaceae</taxon>
        <taxon>Cymbomonas</taxon>
    </lineage>
</organism>
<name>A0AAE0GFY6_9CHLO</name>
<keyword evidence="1" id="KW-0175">Coiled coil</keyword>
<comment type="caution">
    <text evidence="3">The sequence shown here is derived from an EMBL/GenBank/DDBJ whole genome shotgun (WGS) entry which is preliminary data.</text>
</comment>
<dbReference type="EMBL" id="LGRX02006155">
    <property type="protein sequence ID" value="KAK3277333.1"/>
    <property type="molecule type" value="Genomic_DNA"/>
</dbReference>